<evidence type="ECO:0000256" key="8">
    <source>
        <dbReference type="ARBA" id="ARBA00017539"/>
    </source>
</evidence>
<evidence type="ECO:0000256" key="14">
    <source>
        <dbReference type="ARBA" id="ARBA00022801"/>
    </source>
</evidence>
<keyword evidence="19" id="KW-0325">Glycoprotein</keyword>
<feature type="domain" description="Cadherin" evidence="25">
    <location>
        <begin position="154"/>
        <end position="261"/>
    </location>
</feature>
<dbReference type="GO" id="GO:0005777">
    <property type="term" value="C:peroxisome"/>
    <property type="evidence" value="ECO:0007669"/>
    <property type="project" value="UniProtKB-SubCell"/>
</dbReference>
<dbReference type="PROSITE" id="PS50268">
    <property type="entry name" value="CADHERIN_2"/>
    <property type="match status" value="2"/>
</dbReference>
<feature type="chain" id="PRO_5004651142" description="5-hydroxyisourate hydrolase" evidence="24">
    <location>
        <begin position="19"/>
        <end position="497"/>
    </location>
</feature>
<dbReference type="PRINTS" id="PR00189">
    <property type="entry name" value="TRNSTHYRETIN"/>
</dbReference>
<evidence type="ECO:0000313" key="26">
    <source>
        <dbReference type="EMBL" id="CCT61362.2"/>
    </source>
</evidence>
<dbReference type="GO" id="GO:0008013">
    <property type="term" value="F:beta-catenin binding"/>
    <property type="evidence" value="ECO:0007669"/>
    <property type="project" value="TreeGrafter"/>
</dbReference>
<keyword evidence="10" id="KW-0659">Purine metabolism</keyword>
<dbReference type="Pfam" id="PF08758">
    <property type="entry name" value="Cadherin_pro"/>
    <property type="match status" value="1"/>
</dbReference>
<dbReference type="FunFam" id="2.60.40.60:FF:000022">
    <property type="entry name" value="Cadherin 2"/>
    <property type="match status" value="1"/>
</dbReference>
<dbReference type="NCBIfam" id="TIGR02962">
    <property type="entry name" value="hdxy_isourate"/>
    <property type="match status" value="1"/>
</dbReference>
<feature type="binding site" evidence="22">
    <location>
        <position position="388"/>
    </location>
    <ligand>
        <name>substrate</name>
    </ligand>
</feature>
<evidence type="ECO:0000256" key="23">
    <source>
        <dbReference type="PROSITE-ProRule" id="PRU00043"/>
    </source>
</evidence>
<evidence type="ECO:0000256" key="15">
    <source>
        <dbReference type="ARBA" id="ARBA00022837"/>
    </source>
</evidence>
<dbReference type="GO" id="GO:0016339">
    <property type="term" value="P:calcium-dependent cell-cell adhesion via plasma membrane cell adhesion molecules"/>
    <property type="evidence" value="ECO:0007669"/>
    <property type="project" value="TreeGrafter"/>
</dbReference>
<dbReference type="InterPro" id="IPR023419">
    <property type="entry name" value="Transthyretin_CS"/>
</dbReference>
<evidence type="ECO:0000256" key="21">
    <source>
        <dbReference type="ARBA" id="ARBA00082459"/>
    </source>
</evidence>
<dbReference type="FunFam" id="2.60.40.60:FF:000011">
    <property type="entry name" value="Cadherin 1"/>
    <property type="match status" value="1"/>
</dbReference>
<name>U4KJC4_LATME</name>
<evidence type="ECO:0000256" key="4">
    <source>
        <dbReference type="ARBA" id="ARBA00004275"/>
    </source>
</evidence>
<dbReference type="Pfam" id="PF00576">
    <property type="entry name" value="Transthyretin"/>
    <property type="match status" value="1"/>
</dbReference>
<dbReference type="GO" id="GO:0005509">
    <property type="term" value="F:calcium ion binding"/>
    <property type="evidence" value="ECO:0007669"/>
    <property type="project" value="UniProtKB-UniRule"/>
</dbReference>
<evidence type="ECO:0000256" key="3">
    <source>
        <dbReference type="ARBA" id="ARBA00004236"/>
    </source>
</evidence>
<keyword evidence="11" id="KW-0479">Metal-binding</keyword>
<evidence type="ECO:0000256" key="20">
    <source>
        <dbReference type="ARBA" id="ARBA00060539"/>
    </source>
</evidence>
<dbReference type="InterPro" id="IPR015919">
    <property type="entry name" value="Cadherin-like_sf"/>
</dbReference>
<evidence type="ECO:0000256" key="11">
    <source>
        <dbReference type="ARBA" id="ARBA00022723"/>
    </source>
</evidence>
<dbReference type="InterPro" id="IPR014868">
    <property type="entry name" value="Cadherin_pro_dom"/>
</dbReference>
<evidence type="ECO:0000256" key="12">
    <source>
        <dbReference type="ARBA" id="ARBA00022729"/>
    </source>
</evidence>
<evidence type="ECO:0000259" key="25">
    <source>
        <dbReference type="PROSITE" id="PS50268"/>
    </source>
</evidence>
<dbReference type="Gene3D" id="2.60.40.180">
    <property type="entry name" value="Transthyretin/hydroxyisourate hydrolase domain"/>
    <property type="match status" value="1"/>
</dbReference>
<keyword evidence="17" id="KW-0472">Membrane</keyword>
<accession>U4KJC4</accession>
<dbReference type="PANTHER" id="PTHR24027:SF319">
    <property type="entry name" value="CADHERIN-1"/>
    <property type="match status" value="1"/>
</dbReference>
<evidence type="ECO:0000256" key="17">
    <source>
        <dbReference type="ARBA" id="ARBA00023136"/>
    </source>
</evidence>
<comment type="subcellular location">
    <subcellularLocation>
        <location evidence="3">Cell membrane</location>
    </subcellularLocation>
    <subcellularLocation>
        <location evidence="4">Peroxisome</location>
    </subcellularLocation>
</comment>
<evidence type="ECO:0000256" key="22">
    <source>
        <dbReference type="PIRSR" id="PIRSR600895-51"/>
    </source>
</evidence>
<dbReference type="InterPro" id="IPR000895">
    <property type="entry name" value="Transthyretin/HIU_hydrolase"/>
</dbReference>
<dbReference type="GO" id="GO:0005912">
    <property type="term" value="C:adherens junction"/>
    <property type="evidence" value="ECO:0007669"/>
    <property type="project" value="TreeGrafter"/>
</dbReference>
<evidence type="ECO:0000256" key="6">
    <source>
        <dbReference type="ARBA" id="ARBA00011881"/>
    </source>
</evidence>
<comment type="function">
    <text evidence="2">Catalyzes the hydrolysis of 5-hydroxyisourate (HIU) to 2-oxo-4-hydroxy-4-carboxy-5-ureidoimidazoline (OHCU).</text>
</comment>
<reference evidence="26" key="1">
    <citation type="submission" date="2013-02" db="EMBL/GenBank/DDBJ databases">
        <title>Characterization of purine catabolic pathway genes in coelacanths.</title>
        <authorList>
            <person name="Forconi M."/>
            <person name="Biscotti M.A."/>
            <person name="Barucca M."/>
            <person name="Buonocore F."/>
            <person name="De Moro G."/>
            <person name="Fausto A.M."/>
            <person name="Gerdol M."/>
            <person name="Pallavicini A."/>
            <person name="Scapigliati G."/>
            <person name="Schartl M."/>
            <person name="Olmo E."/>
            <person name="Canapa A."/>
        </authorList>
    </citation>
    <scope>NUCLEOTIDE SEQUENCE</scope>
    <source>
        <tissue evidence="26">Testis</tissue>
    </source>
</reference>
<dbReference type="PRINTS" id="PR00205">
    <property type="entry name" value="CADHERIN"/>
</dbReference>
<dbReference type="SMART" id="SM01055">
    <property type="entry name" value="Cadherin_pro"/>
    <property type="match status" value="1"/>
</dbReference>
<dbReference type="InterPro" id="IPR023416">
    <property type="entry name" value="Transthyretin/HIU_hydrolase_d"/>
</dbReference>
<dbReference type="FunFam" id="2.60.40.180:FF:000004">
    <property type="entry name" value="5-hydroxyisourate hydrolase"/>
    <property type="match status" value="1"/>
</dbReference>
<dbReference type="Gene3D" id="2.60.40.60">
    <property type="entry name" value="Cadherins"/>
    <property type="match status" value="3"/>
</dbReference>
<dbReference type="InterPro" id="IPR002126">
    <property type="entry name" value="Cadherin-like_dom"/>
</dbReference>
<keyword evidence="9" id="KW-1003">Cell membrane</keyword>
<dbReference type="GO" id="GO:0007043">
    <property type="term" value="P:cell-cell junction assembly"/>
    <property type="evidence" value="ECO:0007669"/>
    <property type="project" value="TreeGrafter"/>
</dbReference>
<dbReference type="InterPro" id="IPR039808">
    <property type="entry name" value="Cadherin"/>
</dbReference>
<sequence length="497" mass="55131">MFYLGVILLIAGIRDGRSQECSSGFSKKVYTFIAHSQELVEGEVLGKVEFHKCEGSQVTFHTTDSSFRVMFDGTVCATESLRLLEKHCFVAIATEEKLGSQWASDIEVSVTELLKEVVSEAQYVASPDVEVSGQESKVPFPRPRSVGHKIWKRHWERSPIRVPENQRGSFPKKLVQVRSNSYKEGTVLYSITGPGADETPVSVFVIDRKTAWLSVTQSLDREEIQEYRILVHITSESGEKLEDPQELVFKVVDQNDNPPQFTQKGFTGFVQEGAEPGTSVMQVNATDSDDPDLDNALIGYAILNQEPKEPTSKMFNINKETGVISVEMTGLDREKVGEYKLMVQAADVEGIGLATTATVIITVTDSGTQFEPNLSCNISETSSPLTTHVLNMAQGIPARNMKLTVSQLEGTAETQNWKLLKSGLTNSDGRCPGLLTLDQFSAGTYKMQFETAEYWKGLGLTSFYPYVEIVFSTMDPSQKYHVPLLLSPFSYSTYRGS</sequence>
<comment type="catalytic activity">
    <reaction evidence="1">
        <text>5-hydroxyisourate + H2O = 5-hydroxy-2-oxo-4-ureido-2,5-dihydro-1H-imidazole-5-carboxylate + H(+)</text>
        <dbReference type="Rhea" id="RHEA:23736"/>
        <dbReference type="ChEBI" id="CHEBI:15377"/>
        <dbReference type="ChEBI" id="CHEBI:15378"/>
        <dbReference type="ChEBI" id="CHEBI:18072"/>
        <dbReference type="ChEBI" id="CHEBI:58639"/>
        <dbReference type="EC" id="3.5.2.17"/>
    </reaction>
</comment>
<feature type="domain" description="Cadherin" evidence="25">
    <location>
        <begin position="262"/>
        <end position="374"/>
    </location>
</feature>
<dbReference type="PANTHER" id="PTHR24027">
    <property type="entry name" value="CADHERIN-23"/>
    <property type="match status" value="1"/>
</dbReference>
<gene>
    <name evidence="26" type="primary">hiuase B</name>
</gene>
<keyword evidence="12 24" id="KW-0732">Signal</keyword>
<dbReference type="GO" id="GO:0045296">
    <property type="term" value="F:cadherin binding"/>
    <property type="evidence" value="ECO:0007669"/>
    <property type="project" value="TreeGrafter"/>
</dbReference>
<evidence type="ECO:0000256" key="9">
    <source>
        <dbReference type="ARBA" id="ARBA00022475"/>
    </source>
</evidence>
<proteinExistence type="evidence at transcript level"/>
<dbReference type="GO" id="GO:0006144">
    <property type="term" value="P:purine nucleobase metabolic process"/>
    <property type="evidence" value="ECO:0007669"/>
    <property type="project" value="UniProtKB-KW"/>
</dbReference>
<evidence type="ECO:0000256" key="1">
    <source>
        <dbReference type="ARBA" id="ARBA00001043"/>
    </source>
</evidence>
<dbReference type="SUPFAM" id="SSF49472">
    <property type="entry name" value="Transthyretin (synonym: prealbumin)"/>
    <property type="match status" value="1"/>
</dbReference>
<dbReference type="GO" id="GO:0033971">
    <property type="term" value="F:hydroxyisourate hydrolase activity"/>
    <property type="evidence" value="ECO:0007669"/>
    <property type="project" value="UniProtKB-EC"/>
</dbReference>
<dbReference type="GO" id="GO:0016477">
    <property type="term" value="P:cell migration"/>
    <property type="evidence" value="ECO:0007669"/>
    <property type="project" value="TreeGrafter"/>
</dbReference>
<dbReference type="Pfam" id="PF00028">
    <property type="entry name" value="Cadherin"/>
    <property type="match status" value="2"/>
</dbReference>
<dbReference type="SMART" id="SM00112">
    <property type="entry name" value="CA"/>
    <property type="match status" value="2"/>
</dbReference>
<evidence type="ECO:0000256" key="7">
    <source>
        <dbReference type="ARBA" id="ARBA00012609"/>
    </source>
</evidence>
<evidence type="ECO:0000256" key="19">
    <source>
        <dbReference type="ARBA" id="ARBA00023180"/>
    </source>
</evidence>
<dbReference type="AlphaFoldDB" id="U4KJC4"/>
<comment type="similarity">
    <text evidence="5">Belongs to the transthyretin family. 5-hydroxyisourate hydrolase subfamily.</text>
</comment>
<evidence type="ECO:0000256" key="18">
    <source>
        <dbReference type="ARBA" id="ARBA00023140"/>
    </source>
</evidence>
<dbReference type="SMART" id="SM00095">
    <property type="entry name" value="TR_THY"/>
    <property type="match status" value="1"/>
</dbReference>
<dbReference type="GO" id="GO:0044331">
    <property type="term" value="P:cell-cell adhesion mediated by cadherin"/>
    <property type="evidence" value="ECO:0007669"/>
    <property type="project" value="TreeGrafter"/>
</dbReference>
<evidence type="ECO:0000256" key="24">
    <source>
        <dbReference type="SAM" id="SignalP"/>
    </source>
</evidence>
<dbReference type="EC" id="3.5.2.17" evidence="7"/>
<feature type="binding site" evidence="22">
    <location>
        <position position="494"/>
    </location>
    <ligand>
        <name>substrate</name>
    </ligand>
</feature>
<dbReference type="EMBL" id="HF678439">
    <property type="protein sequence ID" value="CCT61362.2"/>
    <property type="molecule type" value="mRNA"/>
</dbReference>
<dbReference type="GO" id="GO:0007156">
    <property type="term" value="P:homophilic cell adhesion via plasma membrane adhesion molecules"/>
    <property type="evidence" value="ECO:0007669"/>
    <property type="project" value="InterPro"/>
</dbReference>
<keyword evidence="13" id="KW-0677">Repeat</keyword>
<comment type="subunit">
    <text evidence="6">Homotetramer.</text>
</comment>
<dbReference type="GO" id="GO:0000902">
    <property type="term" value="P:cell morphogenesis"/>
    <property type="evidence" value="ECO:0007669"/>
    <property type="project" value="TreeGrafter"/>
</dbReference>
<dbReference type="CDD" id="cd11304">
    <property type="entry name" value="Cadherin_repeat"/>
    <property type="match status" value="1"/>
</dbReference>
<evidence type="ECO:0000256" key="13">
    <source>
        <dbReference type="ARBA" id="ARBA00022737"/>
    </source>
</evidence>
<evidence type="ECO:0000256" key="2">
    <source>
        <dbReference type="ARBA" id="ARBA00002704"/>
    </source>
</evidence>
<dbReference type="GO" id="GO:0034332">
    <property type="term" value="P:adherens junction organization"/>
    <property type="evidence" value="ECO:0007669"/>
    <property type="project" value="TreeGrafter"/>
</dbReference>
<comment type="pathway">
    <text evidence="20">Purine metabolism; urate degradation; (S)-allantoin from urate: step 2/3.</text>
</comment>
<dbReference type="InterPro" id="IPR036817">
    <property type="entry name" value="Transthyretin/HIU_hydrolase_sf"/>
</dbReference>
<dbReference type="InterPro" id="IPR014306">
    <property type="entry name" value="Hydroxyisourate_hydrolase"/>
</dbReference>
<feature type="binding site" evidence="22">
    <location>
        <position position="430"/>
    </location>
    <ligand>
        <name>substrate</name>
    </ligand>
</feature>
<dbReference type="PROSITE" id="PS00769">
    <property type="entry name" value="TRANSTHYRETIN_2"/>
    <property type="match status" value="1"/>
</dbReference>
<organism evidence="26">
    <name type="scientific">Latimeria menadoensis</name>
    <name type="common">Indonesian coelacanth</name>
    <dbReference type="NCBI Taxonomy" id="106881"/>
    <lineage>
        <taxon>Eukaryota</taxon>
        <taxon>Metazoa</taxon>
        <taxon>Chordata</taxon>
        <taxon>Craniata</taxon>
        <taxon>Vertebrata</taxon>
        <taxon>Euteleostomi</taxon>
        <taxon>Coelacanthiformes</taxon>
        <taxon>Coelacanthidae</taxon>
        <taxon>Latimeria</taxon>
    </lineage>
</organism>
<evidence type="ECO:0000256" key="16">
    <source>
        <dbReference type="ARBA" id="ARBA00022889"/>
    </source>
</evidence>
<feature type="signal peptide" evidence="24">
    <location>
        <begin position="1"/>
        <end position="18"/>
    </location>
</feature>
<keyword evidence="16" id="KW-0130">Cell adhesion</keyword>
<evidence type="ECO:0000256" key="5">
    <source>
        <dbReference type="ARBA" id="ARBA00009850"/>
    </source>
</evidence>
<dbReference type="GO" id="GO:0016342">
    <property type="term" value="C:catenin complex"/>
    <property type="evidence" value="ECO:0007669"/>
    <property type="project" value="TreeGrafter"/>
</dbReference>
<keyword evidence="18" id="KW-0576">Peroxisome</keyword>
<keyword evidence="15 23" id="KW-0106">Calcium</keyword>
<protein>
    <recommendedName>
        <fullName evidence="8">5-hydroxyisourate hydrolase</fullName>
        <ecNumber evidence="7">3.5.2.17</ecNumber>
    </recommendedName>
    <alternativeName>
        <fullName evidence="21">Transthyretin-related protein</fullName>
    </alternativeName>
</protein>
<dbReference type="SUPFAM" id="SSF49313">
    <property type="entry name" value="Cadherin-like"/>
    <property type="match status" value="3"/>
</dbReference>
<dbReference type="CDD" id="cd05822">
    <property type="entry name" value="TLP_HIUase"/>
    <property type="match status" value="1"/>
</dbReference>
<evidence type="ECO:0000256" key="10">
    <source>
        <dbReference type="ARBA" id="ARBA00022631"/>
    </source>
</evidence>
<keyword evidence="14 26" id="KW-0378">Hydrolase</keyword>